<reference evidence="6" key="1">
    <citation type="submission" date="2022-08" db="EMBL/GenBank/DDBJ databases">
        <title>Novel sulphate-reducing endosymbionts in the free-living metamonad Anaeramoeba.</title>
        <authorList>
            <person name="Jerlstrom-Hultqvist J."/>
            <person name="Cepicka I."/>
            <person name="Gallot-Lavallee L."/>
            <person name="Salas-Leiva D."/>
            <person name="Curtis B.A."/>
            <person name="Zahonova K."/>
            <person name="Pipaliya S."/>
            <person name="Dacks J."/>
            <person name="Roger A.J."/>
        </authorList>
    </citation>
    <scope>NUCLEOTIDE SEQUENCE</scope>
    <source>
        <strain evidence="6">Busselton2</strain>
    </source>
</reference>
<feature type="compositionally biased region" description="Low complexity" evidence="4">
    <location>
        <begin position="294"/>
        <end position="313"/>
    </location>
</feature>
<keyword evidence="3" id="KW-0378">Hydrolase</keyword>
<dbReference type="Pfam" id="PF05903">
    <property type="entry name" value="Peptidase_C97"/>
    <property type="match status" value="1"/>
</dbReference>
<dbReference type="PROSITE" id="PS51858">
    <property type="entry name" value="PPPDE"/>
    <property type="match status" value="1"/>
</dbReference>
<evidence type="ECO:0000256" key="2">
    <source>
        <dbReference type="ARBA" id="ARBA00022670"/>
    </source>
</evidence>
<evidence type="ECO:0000259" key="5">
    <source>
        <dbReference type="PROSITE" id="PS51858"/>
    </source>
</evidence>
<dbReference type="EMBL" id="JANTQA010000047">
    <property type="protein sequence ID" value="KAJ3433039.1"/>
    <property type="molecule type" value="Genomic_DNA"/>
</dbReference>
<dbReference type="InterPro" id="IPR036397">
    <property type="entry name" value="RNaseH_sf"/>
</dbReference>
<protein>
    <recommendedName>
        <fullName evidence="5">PPPDE domain-containing protein</fullName>
    </recommendedName>
</protein>
<dbReference type="AlphaFoldDB" id="A0AAV7YWB3"/>
<evidence type="ECO:0000256" key="3">
    <source>
        <dbReference type="ARBA" id="ARBA00022801"/>
    </source>
</evidence>
<dbReference type="GO" id="GO:0003676">
    <property type="term" value="F:nucleic acid binding"/>
    <property type="evidence" value="ECO:0007669"/>
    <property type="project" value="InterPro"/>
</dbReference>
<proteinExistence type="inferred from homology"/>
<dbReference type="Gene3D" id="3.90.1720.30">
    <property type="entry name" value="PPPDE domains"/>
    <property type="match status" value="1"/>
</dbReference>
<gene>
    <name evidence="6" type="ORF">M0812_21989</name>
</gene>
<dbReference type="PANTHER" id="PTHR12378:SF80">
    <property type="entry name" value="IP06716P-RELATED"/>
    <property type="match status" value="1"/>
</dbReference>
<dbReference type="PANTHER" id="PTHR12378">
    <property type="entry name" value="DESUMOYLATING ISOPEPTIDASE"/>
    <property type="match status" value="1"/>
</dbReference>
<dbReference type="Proteomes" id="UP001146793">
    <property type="component" value="Unassembled WGS sequence"/>
</dbReference>
<feature type="region of interest" description="Disordered" evidence="4">
    <location>
        <begin position="277"/>
        <end position="328"/>
    </location>
</feature>
<dbReference type="Gene3D" id="3.30.420.10">
    <property type="entry name" value="Ribonuclease H-like superfamily/Ribonuclease H"/>
    <property type="match status" value="1"/>
</dbReference>
<sequence length="328" mass="38552">MELDFPRRRCSTSYSKKKTIKFLKIRGLVFDQWVPNSIDLNPIENLWGIMDKHLEKNKPENKENSIQILKDVWEKDTWEKMENLVNSMEQRIRIVISRNGQSINVLIVLYMSNFRNRKTVVKLNVYDLISFNDIFSSIGFGIFHSGVEINGKEWSFGGGEQFKNTSQTGVFSQRPRQIPDGMDIEFRESFDLFETDKTSREIRRCLEEMQSDPRWQARNYHVLEHNCNHFTDQLIRELSDEQCSAPSWLNRPAKTGSWFLNCLPCLKNCFDEKENENQTQQQQQRNQVIDLENSTSTMQQMKTSQTQSPKKSPLFFQGKGNKIGKRVD</sequence>
<evidence type="ECO:0000313" key="7">
    <source>
        <dbReference type="Proteomes" id="UP001146793"/>
    </source>
</evidence>
<feature type="compositionally biased region" description="Low complexity" evidence="4">
    <location>
        <begin position="277"/>
        <end position="287"/>
    </location>
</feature>
<accession>A0AAV7YWB3</accession>
<dbReference type="GO" id="GO:0101005">
    <property type="term" value="F:deubiquitinase activity"/>
    <property type="evidence" value="ECO:0007669"/>
    <property type="project" value="TreeGrafter"/>
</dbReference>
<evidence type="ECO:0000256" key="4">
    <source>
        <dbReference type="SAM" id="MobiDB-lite"/>
    </source>
</evidence>
<evidence type="ECO:0000256" key="1">
    <source>
        <dbReference type="ARBA" id="ARBA00008140"/>
    </source>
</evidence>
<evidence type="ECO:0000313" key="6">
    <source>
        <dbReference type="EMBL" id="KAJ3433039.1"/>
    </source>
</evidence>
<comment type="similarity">
    <text evidence="1">Belongs to the DeSI family.</text>
</comment>
<dbReference type="GO" id="GO:0006508">
    <property type="term" value="P:proteolysis"/>
    <property type="evidence" value="ECO:0007669"/>
    <property type="project" value="UniProtKB-KW"/>
</dbReference>
<keyword evidence="2" id="KW-0645">Protease</keyword>
<comment type="caution">
    <text evidence="6">The sequence shown here is derived from an EMBL/GenBank/DDBJ whole genome shotgun (WGS) entry which is preliminary data.</text>
</comment>
<feature type="domain" description="PPPDE" evidence="5">
    <location>
        <begin position="119"/>
        <end position="274"/>
    </location>
</feature>
<dbReference type="GO" id="GO:0016579">
    <property type="term" value="P:protein deubiquitination"/>
    <property type="evidence" value="ECO:0007669"/>
    <property type="project" value="TreeGrafter"/>
</dbReference>
<organism evidence="6 7">
    <name type="scientific">Anaeramoeba flamelloides</name>
    <dbReference type="NCBI Taxonomy" id="1746091"/>
    <lineage>
        <taxon>Eukaryota</taxon>
        <taxon>Metamonada</taxon>
        <taxon>Anaeramoebidae</taxon>
        <taxon>Anaeramoeba</taxon>
    </lineage>
</organism>
<dbReference type="InterPro" id="IPR042266">
    <property type="entry name" value="PPPDE_sf"/>
</dbReference>
<dbReference type="SMART" id="SM01179">
    <property type="entry name" value="DUF862"/>
    <property type="match status" value="1"/>
</dbReference>
<dbReference type="InterPro" id="IPR008580">
    <property type="entry name" value="PPPDE_dom"/>
</dbReference>
<name>A0AAV7YWB3_9EUKA</name>